<reference evidence="1" key="1">
    <citation type="submission" date="2007-04" db="EMBL/GenBank/DDBJ databases">
        <title>Annotation of Pediculus humanus corporis strain USDA.</title>
        <authorList>
            <person name="Kirkness E."/>
            <person name="Hannick L."/>
            <person name="Hass B."/>
            <person name="Bruggner R."/>
            <person name="Lawson D."/>
            <person name="Bidwell S."/>
            <person name="Joardar V."/>
            <person name="Caler E."/>
            <person name="Walenz B."/>
            <person name="Inman J."/>
            <person name="Schobel S."/>
            <person name="Galinsky K."/>
            <person name="Amedeo P."/>
            <person name="Strausberg R."/>
        </authorList>
    </citation>
    <scope>NUCLEOTIDE SEQUENCE</scope>
    <source>
        <strain evidence="1">USDA</strain>
    </source>
</reference>
<reference evidence="1" key="2">
    <citation type="submission" date="2007-04" db="EMBL/GenBank/DDBJ databases">
        <title>The genome of the human body louse.</title>
        <authorList>
            <consortium name="The Human Body Louse Genome Consortium"/>
            <person name="Kirkness E."/>
            <person name="Walenz B."/>
            <person name="Hass B."/>
            <person name="Bruggner R."/>
            <person name="Strausberg R."/>
        </authorList>
    </citation>
    <scope>NUCLEOTIDE SEQUENCE</scope>
    <source>
        <strain evidence="1">USDA</strain>
    </source>
</reference>
<dbReference type="GeneID" id="8229954"/>
<dbReference type="CTD" id="8229954"/>
<dbReference type="RefSeq" id="XP_002429265.1">
    <property type="nucleotide sequence ID" value="XM_002429220.1"/>
</dbReference>
<dbReference type="KEGG" id="phu:Phum_PHUM425330"/>
<gene>
    <name evidence="2" type="primary">8229954</name>
    <name evidence="1" type="ORF">Phum_PHUM425330</name>
</gene>
<proteinExistence type="predicted"/>
<dbReference type="AlphaFoldDB" id="E0VT21"/>
<organism>
    <name type="scientific">Pediculus humanus subsp. corporis</name>
    <name type="common">Body louse</name>
    <dbReference type="NCBI Taxonomy" id="121224"/>
    <lineage>
        <taxon>Eukaryota</taxon>
        <taxon>Metazoa</taxon>
        <taxon>Ecdysozoa</taxon>
        <taxon>Arthropoda</taxon>
        <taxon>Hexapoda</taxon>
        <taxon>Insecta</taxon>
        <taxon>Pterygota</taxon>
        <taxon>Neoptera</taxon>
        <taxon>Paraneoptera</taxon>
        <taxon>Psocodea</taxon>
        <taxon>Troctomorpha</taxon>
        <taxon>Phthiraptera</taxon>
        <taxon>Anoplura</taxon>
        <taxon>Pediculidae</taxon>
        <taxon>Pediculus</taxon>
    </lineage>
</organism>
<dbReference type="EnsemblMetazoa" id="PHUM425330-RA">
    <property type="protein sequence ID" value="PHUM425330-PA"/>
    <property type="gene ID" value="PHUM425330"/>
</dbReference>
<protein>
    <submittedName>
        <fullName evidence="1 2">Uncharacterized protein</fullName>
    </submittedName>
</protein>
<dbReference type="VEuPathDB" id="VectorBase:PHUM425330"/>
<accession>E0VT21</accession>
<dbReference type="HOGENOM" id="CLU_2743084_0_0_1"/>
<sequence>MEARQVLIRTRIIVGGGNYALENGIIKKDEEEEEEWFDMPVSQEMTRYERIRKEEIDANKKGSSKVEIHNR</sequence>
<dbReference type="EMBL" id="AAZO01005196">
    <property type="status" value="NOT_ANNOTATED_CDS"/>
    <property type="molecule type" value="Genomic_DNA"/>
</dbReference>
<name>E0VT21_PEDHC</name>
<dbReference type="Proteomes" id="UP000009046">
    <property type="component" value="Unassembled WGS sequence"/>
</dbReference>
<evidence type="ECO:0000313" key="1">
    <source>
        <dbReference type="EMBL" id="EEB16527.1"/>
    </source>
</evidence>
<dbReference type="InParanoid" id="E0VT21"/>
<keyword evidence="3" id="KW-1185">Reference proteome</keyword>
<dbReference type="EMBL" id="DS235759">
    <property type="protein sequence ID" value="EEB16527.1"/>
    <property type="molecule type" value="Genomic_DNA"/>
</dbReference>
<reference evidence="2" key="3">
    <citation type="submission" date="2021-02" db="UniProtKB">
        <authorList>
            <consortium name="EnsemblMetazoa"/>
        </authorList>
    </citation>
    <scope>IDENTIFICATION</scope>
    <source>
        <strain evidence="2">USDA</strain>
    </source>
</reference>
<evidence type="ECO:0000313" key="2">
    <source>
        <dbReference type="EnsemblMetazoa" id="PHUM425330-PA"/>
    </source>
</evidence>
<evidence type="ECO:0000313" key="3">
    <source>
        <dbReference type="Proteomes" id="UP000009046"/>
    </source>
</evidence>